<evidence type="ECO:0000256" key="1">
    <source>
        <dbReference type="ARBA" id="ARBA00022679"/>
    </source>
</evidence>
<keyword evidence="1" id="KW-0808">Transferase</keyword>
<dbReference type="InterPro" id="IPR051681">
    <property type="entry name" value="Ser/Thr_Kinases-Pseudokinases"/>
</dbReference>
<feature type="compositionally biased region" description="Low complexity" evidence="5">
    <location>
        <begin position="717"/>
        <end position="736"/>
    </location>
</feature>
<evidence type="ECO:0000256" key="2">
    <source>
        <dbReference type="ARBA" id="ARBA00022741"/>
    </source>
</evidence>
<reference evidence="8" key="1">
    <citation type="journal article" date="2013" name="Proc. Natl. Acad. Sci. U.S.A.">
        <title>Genome structure and metabolic features in the red seaweed Chondrus crispus shed light on evolution of the Archaeplastida.</title>
        <authorList>
            <person name="Collen J."/>
            <person name="Porcel B."/>
            <person name="Carre W."/>
            <person name="Ball S.G."/>
            <person name="Chaparro C."/>
            <person name="Tonon T."/>
            <person name="Barbeyron T."/>
            <person name="Michel G."/>
            <person name="Noel B."/>
            <person name="Valentin K."/>
            <person name="Elias M."/>
            <person name="Artiguenave F."/>
            <person name="Arun A."/>
            <person name="Aury J.M."/>
            <person name="Barbosa-Neto J.F."/>
            <person name="Bothwell J.H."/>
            <person name="Bouget F.Y."/>
            <person name="Brillet L."/>
            <person name="Cabello-Hurtado F."/>
            <person name="Capella-Gutierrez S."/>
            <person name="Charrier B."/>
            <person name="Cladiere L."/>
            <person name="Cock J.M."/>
            <person name="Coelho S.M."/>
            <person name="Colleoni C."/>
            <person name="Czjzek M."/>
            <person name="Da Silva C."/>
            <person name="Delage L."/>
            <person name="Denoeud F."/>
            <person name="Deschamps P."/>
            <person name="Dittami S.M."/>
            <person name="Gabaldon T."/>
            <person name="Gachon C.M."/>
            <person name="Groisillier A."/>
            <person name="Herve C."/>
            <person name="Jabbari K."/>
            <person name="Katinka M."/>
            <person name="Kloareg B."/>
            <person name="Kowalczyk N."/>
            <person name="Labadie K."/>
            <person name="Leblanc C."/>
            <person name="Lopez P.J."/>
            <person name="McLachlan D.H."/>
            <person name="Meslet-Cladiere L."/>
            <person name="Moustafa A."/>
            <person name="Nehr Z."/>
            <person name="Nyvall Collen P."/>
            <person name="Panaud O."/>
            <person name="Partensky F."/>
            <person name="Poulain J."/>
            <person name="Rensing S.A."/>
            <person name="Rousvoal S."/>
            <person name="Samson G."/>
            <person name="Symeonidi A."/>
            <person name="Weissenbach J."/>
            <person name="Zambounis A."/>
            <person name="Wincker P."/>
            <person name="Boyen C."/>
        </authorList>
    </citation>
    <scope>NUCLEOTIDE SEQUENCE [LARGE SCALE GENOMIC DNA]</scope>
    <source>
        <strain evidence="8">cv. Stackhouse</strain>
    </source>
</reference>
<feature type="region of interest" description="Disordered" evidence="5">
    <location>
        <begin position="763"/>
        <end position="858"/>
    </location>
</feature>
<dbReference type="GO" id="GO:0005524">
    <property type="term" value="F:ATP binding"/>
    <property type="evidence" value="ECO:0007669"/>
    <property type="project" value="UniProtKB-KW"/>
</dbReference>
<feature type="region of interest" description="Disordered" evidence="5">
    <location>
        <begin position="573"/>
        <end position="605"/>
    </location>
</feature>
<keyword evidence="4" id="KW-0067">ATP-binding</keyword>
<dbReference type="KEGG" id="ccp:CHC_T00008548001"/>
<sequence length="1190" mass="129602">MSSQWGTLGAEQTLEGASSRAWTLRFERRLAPREGAAIVNPASSVWLVRDRASARLYAAKRQQLAALDEVDALVDEAAAWRAACLADDASVIPELVDVFVARTAPFSVTFLAEFCGRGLLPKDPPLSEAVLLTIAADLADAADKLPEPHGHIAYESLLVDDKGCIRLAGFGAHRSAILRDNPGLNKQDDAFDIGVLLYELVFGGPPPEDLQVPESPNYSRRLTDIIVAALGHAQPAELRAMAMSVGAELRAPMLDVEKKNEPEKALPQHISRATERNVDRLVSGTDIGTAFSTLLEDLNAEPEAVASAVFKHLFTKPVSKDPLCAMRVLTMLHNLMLDGPDTMLAAVRKNDKFLDWTESSWTREAIEASDSPDDAHPATFYFAGGELAFYAATLRRKARFHMLAAGAFSGRWDRTGKLGNDGRDVLVTRRRKVIGGMADVMEMASEIGCRLAAAKDAEAAVKQAALGALVSECSLAAIAGVSLAFEVETIRDAEKVAPGVGRLHHAARALVFAVEQVPSAGGEQWVEQFASEEPPDVVANAAAKENQAAGLDETADIPLDGWAETEKIVNEEKAKKKEMKERKKKKKEKAAAKAKEEAEERKRQEDITAADGALVVHGAEDAATKAVTTMFGDLLAIDQASNTVPVSQPEPRPVPNMSNAQALASAFGVPEESVGGQHLPLPPPEGYGDDDDEGGGYDDYRARQEENSARQNETRQSSSTAAWAARSARSGHSSGALVVSDGPRKKSHPAFCQCAICHQEEAQAAALEAAASTTRSDDVSNSYDYGNRYHRNAEQENYGGNDYAQGTSATQQEPSRPMYGDAEKDSLDDEEGEQSSSGYERRGQTRARPDTNPFYEDDYDSYESITYSLPKDTPAKPEQANPVYAMPPPGAAFQMPEAEMESRGYSLPSHAARVPPPSIVGRFTVKRDMILNMKKLRMGDRLSDSGTVTVHKGEYNRETVAIKKLTKTGLQSAIAIEEFTNEVKWMTQFSSPVLLKCVAASLQKPNYIFVTELMKRGTLFDVLHKNRIKLTWAMIRKIALQLAEGMSHMHEKGILHRDLKSLNIFVDGSYNVKIGDFGFSAYEQEQADDGIVGTFQYMAPEVLRGEPHTTKSDVFAFAQVLCEIVSGMAPFQGMDARGVAERVVSEDIRPAIPMHCQRAYVNLIQMCWGTVPSTRPSFSEVIELIKSTTK</sequence>
<dbReference type="OMA" id="ICHQEEA"/>
<evidence type="ECO:0000259" key="6">
    <source>
        <dbReference type="PROSITE" id="PS50011"/>
    </source>
</evidence>
<feature type="compositionally biased region" description="Basic and acidic residues" evidence="5">
    <location>
        <begin position="839"/>
        <end position="849"/>
    </location>
</feature>
<protein>
    <submittedName>
        <fullName evidence="7">Serine/threonine-protein kinase</fullName>
    </submittedName>
</protein>
<dbReference type="Gene3D" id="1.10.510.10">
    <property type="entry name" value="Transferase(Phosphotransferase) domain 1"/>
    <property type="match status" value="2"/>
</dbReference>
<evidence type="ECO:0000256" key="5">
    <source>
        <dbReference type="SAM" id="MobiDB-lite"/>
    </source>
</evidence>
<dbReference type="STRING" id="2769.R7Q7P1"/>
<dbReference type="Gramene" id="CDF34034">
    <property type="protein sequence ID" value="CDF34034"/>
    <property type="gene ID" value="CHC_T00008548001"/>
</dbReference>
<feature type="compositionally biased region" description="Basic and acidic residues" evidence="5">
    <location>
        <begin position="589"/>
        <end position="605"/>
    </location>
</feature>
<dbReference type="InterPro" id="IPR000719">
    <property type="entry name" value="Prot_kinase_dom"/>
</dbReference>
<dbReference type="Proteomes" id="UP000012073">
    <property type="component" value="Unassembled WGS sequence"/>
</dbReference>
<feature type="domain" description="Protein kinase" evidence="6">
    <location>
        <begin position="936"/>
        <end position="1190"/>
    </location>
</feature>
<feature type="region of interest" description="Disordered" evidence="5">
    <location>
        <begin position="669"/>
        <end position="748"/>
    </location>
</feature>
<dbReference type="InterPro" id="IPR008271">
    <property type="entry name" value="Ser/Thr_kinase_AS"/>
</dbReference>
<dbReference type="InterPro" id="IPR001245">
    <property type="entry name" value="Ser-Thr/Tyr_kinase_cat_dom"/>
</dbReference>
<accession>R7Q7P1</accession>
<keyword evidence="2" id="KW-0547">Nucleotide-binding</keyword>
<dbReference type="PROSITE" id="PS00108">
    <property type="entry name" value="PROTEIN_KINASE_ST"/>
    <property type="match status" value="1"/>
</dbReference>
<feature type="compositionally biased region" description="Acidic residues" evidence="5">
    <location>
        <begin position="687"/>
        <end position="696"/>
    </location>
</feature>
<evidence type="ECO:0000256" key="4">
    <source>
        <dbReference type="ARBA" id="ARBA00022840"/>
    </source>
</evidence>
<feature type="compositionally biased region" description="Polar residues" evidence="5">
    <location>
        <begin position="804"/>
        <end position="814"/>
    </location>
</feature>
<dbReference type="PANTHER" id="PTHR44329">
    <property type="entry name" value="SERINE/THREONINE-PROTEIN KINASE TNNI3K-RELATED"/>
    <property type="match status" value="1"/>
</dbReference>
<dbReference type="RefSeq" id="XP_005713853.1">
    <property type="nucleotide sequence ID" value="XM_005713796.1"/>
</dbReference>
<feature type="compositionally biased region" description="Basic and acidic residues" evidence="5">
    <location>
        <begin position="698"/>
        <end position="708"/>
    </location>
</feature>
<dbReference type="SMART" id="SM00220">
    <property type="entry name" value="S_TKc"/>
    <property type="match status" value="1"/>
</dbReference>
<dbReference type="InterPro" id="IPR011009">
    <property type="entry name" value="Kinase-like_dom_sf"/>
</dbReference>
<organism evidence="7 8">
    <name type="scientific">Chondrus crispus</name>
    <name type="common">Carrageen Irish moss</name>
    <name type="synonym">Polymorpha crispa</name>
    <dbReference type="NCBI Taxonomy" id="2769"/>
    <lineage>
        <taxon>Eukaryota</taxon>
        <taxon>Rhodophyta</taxon>
        <taxon>Florideophyceae</taxon>
        <taxon>Rhodymeniophycidae</taxon>
        <taxon>Gigartinales</taxon>
        <taxon>Gigartinaceae</taxon>
        <taxon>Chondrus</taxon>
    </lineage>
</organism>
<evidence type="ECO:0000313" key="8">
    <source>
        <dbReference type="Proteomes" id="UP000012073"/>
    </source>
</evidence>
<keyword evidence="3 7" id="KW-0418">Kinase</keyword>
<dbReference type="EMBL" id="HG001669">
    <property type="protein sequence ID" value="CDF34034.1"/>
    <property type="molecule type" value="Genomic_DNA"/>
</dbReference>
<proteinExistence type="predicted"/>
<name>R7Q7P1_CHOCR</name>
<dbReference type="CDD" id="cd13999">
    <property type="entry name" value="STKc_MAP3K-like"/>
    <property type="match status" value="1"/>
</dbReference>
<dbReference type="Pfam" id="PF07714">
    <property type="entry name" value="PK_Tyr_Ser-Thr"/>
    <property type="match status" value="1"/>
</dbReference>
<dbReference type="PANTHER" id="PTHR44329:SF288">
    <property type="entry name" value="MITOGEN-ACTIVATED PROTEIN KINASE KINASE KINASE 20"/>
    <property type="match status" value="1"/>
</dbReference>
<dbReference type="PROSITE" id="PS50011">
    <property type="entry name" value="PROTEIN_KINASE_DOM"/>
    <property type="match status" value="1"/>
</dbReference>
<dbReference type="SUPFAM" id="SSF56112">
    <property type="entry name" value="Protein kinase-like (PK-like)"/>
    <property type="match status" value="2"/>
</dbReference>
<gene>
    <name evidence="7" type="ORF">CHC_T00008548001</name>
</gene>
<evidence type="ECO:0000256" key="3">
    <source>
        <dbReference type="ARBA" id="ARBA00022777"/>
    </source>
</evidence>
<keyword evidence="8" id="KW-1185">Reference proteome</keyword>
<dbReference type="GO" id="GO:0004674">
    <property type="term" value="F:protein serine/threonine kinase activity"/>
    <property type="evidence" value="ECO:0007669"/>
    <property type="project" value="TreeGrafter"/>
</dbReference>
<dbReference type="AlphaFoldDB" id="R7Q7P1"/>
<dbReference type="OrthoDB" id="10261027at2759"/>
<evidence type="ECO:0000313" key="7">
    <source>
        <dbReference type="EMBL" id="CDF34034.1"/>
    </source>
</evidence>
<dbReference type="Gene3D" id="3.30.200.20">
    <property type="entry name" value="Phosphorylase Kinase, domain 1"/>
    <property type="match status" value="1"/>
</dbReference>
<dbReference type="GeneID" id="17321570"/>